<dbReference type="EMBL" id="CP102381">
    <property type="protein sequence ID" value="WEJ62181.1"/>
    <property type="molecule type" value="Genomic_DNA"/>
</dbReference>
<sequence length="80" mass="9207">MSATREQWAAIIMQVMQLLHKQNPRYNPYTFEQAKPSIVEELDTWTIGELNYFIMENLSHDTQPNTGICDCARLACACIV</sequence>
<proteinExistence type="predicted"/>
<protein>
    <submittedName>
        <fullName evidence="1">Uncharacterized protein</fullName>
    </submittedName>
</protein>
<evidence type="ECO:0000313" key="1">
    <source>
        <dbReference type="EMBL" id="WEJ62181.1"/>
    </source>
</evidence>
<dbReference type="Proteomes" id="UP001222275">
    <property type="component" value="Chromosome"/>
</dbReference>
<reference evidence="1 2" key="1">
    <citation type="submission" date="2022-06" db="EMBL/GenBank/DDBJ databases">
        <title>Thiomicrohabdus sp. nov, an obligately chemolithoautotrophic, sulfur-oxidizing bacterium isolated from beach of Guanyin Mountain. Amoy.</title>
        <authorList>
            <person name="Zhu H."/>
        </authorList>
    </citation>
    <scope>NUCLEOTIDE SEQUENCE [LARGE SCALE GENOMIC DNA]</scope>
    <source>
        <strain evidence="1 2">XGS-01</strain>
    </source>
</reference>
<dbReference type="RefSeq" id="WP_275594438.1">
    <property type="nucleotide sequence ID" value="NZ_CP102381.1"/>
</dbReference>
<organism evidence="1 2">
    <name type="scientific">Thiomicrorhabdus lithotrophica</name>
    <dbReference type="NCBI Taxonomy" id="2949997"/>
    <lineage>
        <taxon>Bacteria</taxon>
        <taxon>Pseudomonadati</taxon>
        <taxon>Pseudomonadota</taxon>
        <taxon>Gammaproteobacteria</taxon>
        <taxon>Thiotrichales</taxon>
        <taxon>Piscirickettsiaceae</taxon>
        <taxon>Thiomicrorhabdus</taxon>
    </lineage>
</organism>
<evidence type="ECO:0000313" key="2">
    <source>
        <dbReference type="Proteomes" id="UP001222275"/>
    </source>
</evidence>
<name>A0ABY8C882_9GAMM</name>
<gene>
    <name evidence="1" type="ORF">NR989_09185</name>
</gene>
<accession>A0ABY8C882</accession>
<keyword evidence="2" id="KW-1185">Reference proteome</keyword>